<dbReference type="InterPro" id="IPR043428">
    <property type="entry name" value="LivM-like"/>
</dbReference>
<evidence type="ECO:0000313" key="7">
    <source>
        <dbReference type="EMBL" id="NNU44005.1"/>
    </source>
</evidence>
<dbReference type="GO" id="GO:0005886">
    <property type="term" value="C:plasma membrane"/>
    <property type="evidence" value="ECO:0007669"/>
    <property type="project" value="UniProtKB-SubCell"/>
</dbReference>
<dbReference type="PANTHER" id="PTHR30482">
    <property type="entry name" value="HIGH-AFFINITY BRANCHED-CHAIN AMINO ACID TRANSPORT SYSTEM PERMEASE"/>
    <property type="match status" value="1"/>
</dbReference>
<comment type="caution">
    <text evidence="7">The sequence shown here is derived from an EMBL/GenBank/DDBJ whole genome shotgun (WGS) entry which is preliminary data.</text>
</comment>
<dbReference type="Proteomes" id="UP000552954">
    <property type="component" value="Unassembled WGS sequence"/>
</dbReference>
<feature type="transmembrane region" description="Helical" evidence="6">
    <location>
        <begin position="54"/>
        <end position="73"/>
    </location>
</feature>
<dbReference type="PANTHER" id="PTHR30482:SF20">
    <property type="entry name" value="HIGH-AFFINITY BRANCHED-CHAIN AMINO ACID TRANSPORT SYSTEM PERMEASE PROTEIN LIVM"/>
    <property type="match status" value="1"/>
</dbReference>
<keyword evidence="4 6" id="KW-1133">Transmembrane helix</keyword>
<feature type="transmembrane region" description="Helical" evidence="6">
    <location>
        <begin position="310"/>
        <end position="336"/>
    </location>
</feature>
<evidence type="ECO:0000256" key="1">
    <source>
        <dbReference type="ARBA" id="ARBA00004651"/>
    </source>
</evidence>
<comment type="subcellular location">
    <subcellularLocation>
        <location evidence="1">Cell membrane</location>
        <topology evidence="1">Multi-pass membrane protein</topology>
    </subcellularLocation>
</comment>
<evidence type="ECO:0000256" key="6">
    <source>
        <dbReference type="SAM" id="Phobius"/>
    </source>
</evidence>
<dbReference type="Pfam" id="PF02653">
    <property type="entry name" value="BPD_transp_2"/>
    <property type="match status" value="1"/>
</dbReference>
<feature type="transmembrane region" description="Helical" evidence="6">
    <location>
        <begin position="103"/>
        <end position="124"/>
    </location>
</feature>
<dbReference type="CDD" id="cd06581">
    <property type="entry name" value="TM_PBP1_LivM_like"/>
    <property type="match status" value="1"/>
</dbReference>
<feature type="transmembrane region" description="Helical" evidence="6">
    <location>
        <begin position="185"/>
        <end position="205"/>
    </location>
</feature>
<reference evidence="7 8" key="1">
    <citation type="submission" date="2020-05" db="EMBL/GenBank/DDBJ databases">
        <authorList>
            <person name="Khan S.A."/>
            <person name="Jeon C.O."/>
            <person name="Chun B.H."/>
        </authorList>
    </citation>
    <scope>NUCLEOTIDE SEQUENCE [LARGE SCALE GENOMIC DNA]</scope>
    <source>
        <strain evidence="7 8">B156</strain>
    </source>
</reference>
<dbReference type="GO" id="GO:0015658">
    <property type="term" value="F:branched-chain amino acid transmembrane transporter activity"/>
    <property type="evidence" value="ECO:0007669"/>
    <property type="project" value="InterPro"/>
</dbReference>
<protein>
    <submittedName>
        <fullName evidence="7">Branched-chain amino acid ABC transporter permease</fullName>
    </submittedName>
</protein>
<feature type="transmembrane region" description="Helical" evidence="6">
    <location>
        <begin position="79"/>
        <end position="96"/>
    </location>
</feature>
<evidence type="ECO:0000256" key="5">
    <source>
        <dbReference type="ARBA" id="ARBA00023136"/>
    </source>
</evidence>
<sequence>MEAATPVDLPPVAPAQASGGVRGWSRGWLLGAILVVAAACVLPFVVSNYRVFQLTMVLIYAIALLGLNILTGYNGQVSLGHGAFYAIGAYVTAILMDKFGVPYWMCIPAAGAVCLLAGFLFGLPALRLEGVYLALATFALGVALPQLLKYKHLEEWTGGVQGIILMKPEPPIASILGLKLNADRWLFLFTLAITVVMFVIAWNLLRGRVGRALIAIRDHPIAAATMGVDTAMYKSLAFGVSAMFTGVAGALGAVVVAFVAPDSFTIFLSITLVVGMVVGGLASITGAFWGALFIQFVPNLADQVSKAAPWALYGAAMIVFMYVMPTGISGALRLAWLRLQRRTGRGSPAA</sequence>
<keyword evidence="2" id="KW-1003">Cell membrane</keyword>
<keyword evidence="8" id="KW-1185">Reference proteome</keyword>
<keyword evidence="5 6" id="KW-0472">Membrane</keyword>
<evidence type="ECO:0000256" key="4">
    <source>
        <dbReference type="ARBA" id="ARBA00022989"/>
    </source>
</evidence>
<organism evidence="7 8">
    <name type="scientific">Ramlibacter montanisoli</name>
    <dbReference type="NCBI Taxonomy" id="2732512"/>
    <lineage>
        <taxon>Bacteria</taxon>
        <taxon>Pseudomonadati</taxon>
        <taxon>Pseudomonadota</taxon>
        <taxon>Betaproteobacteria</taxon>
        <taxon>Burkholderiales</taxon>
        <taxon>Comamonadaceae</taxon>
        <taxon>Ramlibacter</taxon>
    </lineage>
</organism>
<proteinExistence type="predicted"/>
<feature type="transmembrane region" description="Helical" evidence="6">
    <location>
        <begin position="130"/>
        <end position="148"/>
    </location>
</feature>
<evidence type="ECO:0000256" key="2">
    <source>
        <dbReference type="ARBA" id="ARBA00022475"/>
    </source>
</evidence>
<feature type="transmembrane region" description="Helical" evidence="6">
    <location>
        <begin position="236"/>
        <end position="259"/>
    </location>
</feature>
<keyword evidence="3 6" id="KW-0812">Transmembrane</keyword>
<reference evidence="7 8" key="2">
    <citation type="submission" date="2020-06" db="EMBL/GenBank/DDBJ databases">
        <title>Ramlibacter rhizophilus sp. nov., isolated from rhizosphere soil of national flower Mugunghwa from South Korea.</title>
        <authorList>
            <person name="Zheng-Fei Y."/>
            <person name="Huan T."/>
        </authorList>
    </citation>
    <scope>NUCLEOTIDE SEQUENCE [LARGE SCALE GENOMIC DNA]</scope>
    <source>
        <strain evidence="7 8">B156</strain>
    </source>
</reference>
<feature type="transmembrane region" description="Helical" evidence="6">
    <location>
        <begin position="28"/>
        <end position="47"/>
    </location>
</feature>
<feature type="transmembrane region" description="Helical" evidence="6">
    <location>
        <begin position="266"/>
        <end position="290"/>
    </location>
</feature>
<evidence type="ECO:0000313" key="8">
    <source>
        <dbReference type="Proteomes" id="UP000552954"/>
    </source>
</evidence>
<dbReference type="AlphaFoldDB" id="A0A849KGG7"/>
<dbReference type="EMBL" id="JABFCS010000001">
    <property type="protein sequence ID" value="NNU44005.1"/>
    <property type="molecule type" value="Genomic_DNA"/>
</dbReference>
<dbReference type="InterPro" id="IPR001851">
    <property type="entry name" value="ABC_transp_permease"/>
</dbReference>
<accession>A0A849KGG7</accession>
<gene>
    <name evidence="7" type="ORF">HK415_13840</name>
</gene>
<name>A0A849KGG7_9BURK</name>
<dbReference type="RefSeq" id="WP_171560179.1">
    <property type="nucleotide sequence ID" value="NZ_JABFCS010000001.1"/>
</dbReference>
<evidence type="ECO:0000256" key="3">
    <source>
        <dbReference type="ARBA" id="ARBA00022692"/>
    </source>
</evidence>